<reference evidence="14 15" key="1">
    <citation type="journal article" date="2009" name="Stand. Genomic Sci.">
        <title>Complete genome sequence of Pirellula staleyi type strain (ATCC 27377).</title>
        <authorList>
            <person name="Clum A."/>
            <person name="Tindall B.J."/>
            <person name="Sikorski J."/>
            <person name="Ivanova N."/>
            <person name="Mavrommatis K."/>
            <person name="Lucas S."/>
            <person name="Glavina del Rio T."/>
            <person name="Nolan M."/>
            <person name="Chen F."/>
            <person name="Tice H."/>
            <person name="Pitluck S."/>
            <person name="Cheng J.F."/>
            <person name="Chertkov O."/>
            <person name="Brettin T."/>
            <person name="Han C."/>
            <person name="Detter J.C."/>
            <person name="Kuske C."/>
            <person name="Bruce D."/>
            <person name="Goodwin L."/>
            <person name="Ovchinikova G."/>
            <person name="Pati A."/>
            <person name="Mikhailova N."/>
            <person name="Chen A."/>
            <person name="Palaniappan K."/>
            <person name="Land M."/>
            <person name="Hauser L."/>
            <person name="Chang Y.J."/>
            <person name="Jeffries C.D."/>
            <person name="Chain P."/>
            <person name="Rohde M."/>
            <person name="Goker M."/>
            <person name="Bristow J."/>
            <person name="Eisen J.A."/>
            <person name="Markowitz V."/>
            <person name="Hugenholtz P."/>
            <person name="Kyrpides N.C."/>
            <person name="Klenk H.P."/>
            <person name="Lapidus A."/>
        </authorList>
    </citation>
    <scope>NUCLEOTIDE SEQUENCE [LARGE SCALE GENOMIC DNA]</scope>
    <source>
        <strain evidence="15">ATCC 27377 / DSM 6068 / ICPB 4128</strain>
    </source>
</reference>
<dbReference type="UniPathway" id="UPA00109">
    <property type="reaction ID" value="UER00182"/>
</dbReference>
<comment type="similarity">
    <text evidence="10">Belongs to the phosphofructokinase type A (PFKA) family.</text>
</comment>
<dbReference type="GO" id="GO:0005524">
    <property type="term" value="F:ATP binding"/>
    <property type="evidence" value="ECO:0007669"/>
    <property type="project" value="UniProtKB-KW"/>
</dbReference>
<evidence type="ECO:0000256" key="4">
    <source>
        <dbReference type="ARBA" id="ARBA00022723"/>
    </source>
</evidence>
<dbReference type="HOGENOM" id="CLU_020655_7_4_0"/>
<evidence type="ECO:0000256" key="8">
    <source>
        <dbReference type="ARBA" id="ARBA00022842"/>
    </source>
</evidence>
<evidence type="ECO:0000256" key="9">
    <source>
        <dbReference type="ARBA" id="ARBA00023152"/>
    </source>
</evidence>
<dbReference type="EMBL" id="CP001848">
    <property type="protein sequence ID" value="ADB15019.1"/>
    <property type="molecule type" value="Genomic_DNA"/>
</dbReference>
<evidence type="ECO:0000256" key="10">
    <source>
        <dbReference type="ARBA" id="ARBA00038478"/>
    </source>
</evidence>
<dbReference type="STRING" id="530564.Psta_0329"/>
<dbReference type="SUPFAM" id="SSF53784">
    <property type="entry name" value="Phosphofructokinase"/>
    <property type="match status" value="1"/>
</dbReference>
<evidence type="ECO:0000313" key="15">
    <source>
        <dbReference type="Proteomes" id="UP000001887"/>
    </source>
</evidence>
<keyword evidence="6" id="KW-0418">Kinase</keyword>
<dbReference type="GO" id="GO:0047334">
    <property type="term" value="F:diphosphate-fructose-6-phosphate 1-phosphotransferase activity"/>
    <property type="evidence" value="ECO:0007669"/>
    <property type="project" value="UniProtKB-EC"/>
</dbReference>
<dbReference type="PIRSF" id="PIRSF000534">
    <property type="entry name" value="PPi_PFK_TP0108"/>
    <property type="match status" value="1"/>
</dbReference>
<dbReference type="eggNOG" id="COG0205">
    <property type="taxonomic scope" value="Bacteria"/>
</dbReference>
<dbReference type="PANTHER" id="PTHR45770">
    <property type="entry name" value="ATP-DEPENDENT 6-PHOSPHOFRUCTOKINASE 1"/>
    <property type="match status" value="1"/>
</dbReference>
<evidence type="ECO:0000256" key="11">
    <source>
        <dbReference type="ARBA" id="ARBA00048070"/>
    </source>
</evidence>
<keyword evidence="3 14" id="KW-0808">Transferase</keyword>
<dbReference type="GO" id="GO:0003872">
    <property type="term" value="F:6-phosphofructokinase activity"/>
    <property type="evidence" value="ECO:0007669"/>
    <property type="project" value="UniProtKB-EC"/>
</dbReference>
<evidence type="ECO:0000256" key="2">
    <source>
        <dbReference type="ARBA" id="ARBA00003138"/>
    </source>
</evidence>
<keyword evidence="9" id="KW-0324">Glycolysis</keyword>
<comment type="function">
    <text evidence="2">Catalyzes the phosphorylation of D-fructose 6-phosphate, the first committing step of glycolysis. Uses inorganic phosphate (PPi) as phosphoryl donor instead of ATP like common ATP-dependent phosphofructokinases (ATP-PFKs), which renders the reaction reversible, and can thus function both in glycolysis and gluconeogenesis. Consistently, PPi-PFK can replace the enzymes of both the forward (ATP-PFK) and reverse (fructose-bisphosphatase (FBPase)) reactions.</text>
</comment>
<dbReference type="Pfam" id="PF00365">
    <property type="entry name" value="PFK"/>
    <property type="match status" value="1"/>
</dbReference>
<evidence type="ECO:0000256" key="12">
    <source>
        <dbReference type="ARBA" id="ARBA00048072"/>
    </source>
</evidence>
<dbReference type="NCBIfam" id="NF005301">
    <property type="entry name" value="PRK06830.1"/>
    <property type="match status" value="1"/>
</dbReference>
<proteinExistence type="inferred from homology"/>
<sequence length="441" mass="47796">MSHVATTFHDIAVDSLGTAEFPSPIRRARKPGENLCTFVSPEARIREFVEFSLVHPPAEERLFESAGPREHLFFRPALTRCAVVTCGGLCPGLNNVIRSLFLELHFNYGVAVVLGIPYGYQGLDPSMGHAPIVLTPDSVLNIHHQGGTMLASSRGERDPEVMLNFLLQQRVDVLFCVGGDGTQRGAHAIAMKAKERGAKLAVVGIPKTIDNDLSFCDRTFGLVTAVEKAVEALDCAHVEAQGAPRGIGLVRLMGRDAGFIACNATLASQDVNYCLIPECPFELDGPRGLLEALRSRIDGRGHAVIAVAEGAGQHLFGASSGTHDASGNRRFQDIGVYLKDRITTFFRERNRPVELKYIDPSYMIRSAPANCDDMLLCDQLARHAAHAAMAGKTDVLICYKNGKFLHVPIPMAVAKKQQVELDGPLWASVLAATGQSARYGE</sequence>
<evidence type="ECO:0000256" key="1">
    <source>
        <dbReference type="ARBA" id="ARBA00001946"/>
    </source>
</evidence>
<keyword evidence="5" id="KW-0547">Nucleotide-binding</keyword>
<gene>
    <name evidence="14" type="ordered locus">Psta_0329</name>
</gene>
<dbReference type="Proteomes" id="UP000001887">
    <property type="component" value="Chromosome"/>
</dbReference>
<accession>D2R2B0</accession>
<dbReference type="InterPro" id="IPR035966">
    <property type="entry name" value="PKF_sf"/>
</dbReference>
<dbReference type="KEGG" id="psl:Psta_0329"/>
<feature type="domain" description="Phosphofructokinase" evidence="13">
    <location>
        <begin position="80"/>
        <end position="387"/>
    </location>
</feature>
<dbReference type="InterPro" id="IPR022953">
    <property type="entry name" value="ATP_PFK"/>
</dbReference>
<comment type="catalytic activity">
    <reaction evidence="11">
        <text>beta-D-fructose 6-phosphate + ATP = beta-D-fructose 1,6-bisphosphate + ADP + H(+)</text>
        <dbReference type="Rhea" id="RHEA:16109"/>
        <dbReference type="ChEBI" id="CHEBI:15378"/>
        <dbReference type="ChEBI" id="CHEBI:30616"/>
        <dbReference type="ChEBI" id="CHEBI:32966"/>
        <dbReference type="ChEBI" id="CHEBI:57634"/>
        <dbReference type="ChEBI" id="CHEBI:456216"/>
        <dbReference type="EC" id="2.7.1.11"/>
    </reaction>
</comment>
<evidence type="ECO:0000256" key="7">
    <source>
        <dbReference type="ARBA" id="ARBA00022840"/>
    </source>
</evidence>
<dbReference type="GO" id="GO:0006002">
    <property type="term" value="P:fructose 6-phosphate metabolic process"/>
    <property type="evidence" value="ECO:0007669"/>
    <property type="project" value="InterPro"/>
</dbReference>
<evidence type="ECO:0000256" key="5">
    <source>
        <dbReference type="ARBA" id="ARBA00022741"/>
    </source>
</evidence>
<comment type="cofactor">
    <cofactor evidence="1">
        <name>Mg(2+)</name>
        <dbReference type="ChEBI" id="CHEBI:18420"/>
    </cofactor>
</comment>
<evidence type="ECO:0000256" key="6">
    <source>
        <dbReference type="ARBA" id="ARBA00022777"/>
    </source>
</evidence>
<keyword evidence="7" id="KW-0067">ATP-binding</keyword>
<dbReference type="InterPro" id="IPR012004">
    <property type="entry name" value="PyroP-dep_PFK_TP0108"/>
</dbReference>
<dbReference type="AlphaFoldDB" id="D2R2B0"/>
<dbReference type="Gene3D" id="3.40.50.450">
    <property type="match status" value="1"/>
</dbReference>
<keyword evidence="8" id="KW-0460">Magnesium</keyword>
<evidence type="ECO:0000313" key="14">
    <source>
        <dbReference type="EMBL" id="ADB15019.1"/>
    </source>
</evidence>
<comment type="catalytic activity">
    <reaction evidence="12">
        <text>beta-D-fructose 6-phosphate + diphosphate = beta-D-fructose 1,6-bisphosphate + phosphate + H(+)</text>
        <dbReference type="Rhea" id="RHEA:13613"/>
        <dbReference type="ChEBI" id="CHEBI:15378"/>
        <dbReference type="ChEBI" id="CHEBI:32966"/>
        <dbReference type="ChEBI" id="CHEBI:33019"/>
        <dbReference type="ChEBI" id="CHEBI:43474"/>
        <dbReference type="ChEBI" id="CHEBI:57634"/>
        <dbReference type="EC" id="2.7.1.90"/>
    </reaction>
</comment>
<organism evidence="14 15">
    <name type="scientific">Pirellula staleyi (strain ATCC 27377 / DSM 6068 / ICPB 4128)</name>
    <name type="common">Pirella staleyi</name>
    <dbReference type="NCBI Taxonomy" id="530564"/>
    <lineage>
        <taxon>Bacteria</taxon>
        <taxon>Pseudomonadati</taxon>
        <taxon>Planctomycetota</taxon>
        <taxon>Planctomycetia</taxon>
        <taxon>Pirellulales</taxon>
        <taxon>Pirellulaceae</taxon>
        <taxon>Pirellula</taxon>
    </lineage>
</organism>
<keyword evidence="15" id="KW-1185">Reference proteome</keyword>
<dbReference type="PRINTS" id="PR00476">
    <property type="entry name" value="PHFRCTKINASE"/>
</dbReference>
<dbReference type="EC" id="2.7.1.90" evidence="14"/>
<dbReference type="InterPro" id="IPR000023">
    <property type="entry name" value="Phosphofructokinase_dom"/>
</dbReference>
<protein>
    <submittedName>
        <fullName evidence="14">Diphosphate--fructose-6-phosphate1-phosphotransferase</fullName>
        <ecNumber evidence="14">2.7.1.90</ecNumber>
    </submittedName>
</protein>
<dbReference type="GO" id="GO:0005737">
    <property type="term" value="C:cytoplasm"/>
    <property type="evidence" value="ECO:0007669"/>
    <property type="project" value="UniProtKB-ARBA"/>
</dbReference>
<evidence type="ECO:0000259" key="13">
    <source>
        <dbReference type="Pfam" id="PF00365"/>
    </source>
</evidence>
<keyword evidence="4" id="KW-0479">Metal-binding</keyword>
<dbReference type="InterPro" id="IPR050929">
    <property type="entry name" value="PFKA"/>
</dbReference>
<name>D2R2B0_PIRSD</name>
<evidence type="ECO:0000256" key="3">
    <source>
        <dbReference type="ARBA" id="ARBA00022679"/>
    </source>
</evidence>
<dbReference type="GO" id="GO:0046872">
    <property type="term" value="F:metal ion binding"/>
    <property type="evidence" value="ECO:0007669"/>
    <property type="project" value="UniProtKB-KW"/>
</dbReference>